<keyword evidence="4 11" id="KW-0001">2Fe-2S</keyword>
<dbReference type="InterPro" id="IPR017927">
    <property type="entry name" value="FAD-bd_FR_type"/>
</dbReference>
<dbReference type="InterPro" id="IPR012165">
    <property type="entry name" value="Cyt_c3_hydrogenase_gsu"/>
</dbReference>
<keyword evidence="6 11" id="KW-0274">FAD</keyword>
<keyword evidence="8 11" id="KW-0249">Electron transport</keyword>
<comment type="subunit">
    <text evidence="11">Heterotetramer of 2 PyrK and 2 PyrD type B subunits.</text>
</comment>
<evidence type="ECO:0000256" key="10">
    <source>
        <dbReference type="ARBA" id="ARBA00023014"/>
    </source>
</evidence>
<dbReference type="EMBL" id="CABWKQ010000023">
    <property type="protein sequence ID" value="VWX36830.1"/>
    <property type="molecule type" value="Genomic_DNA"/>
</dbReference>
<feature type="binding site" evidence="11 12">
    <location>
        <begin position="68"/>
        <end position="69"/>
    </location>
    <ligand>
        <name>FAD</name>
        <dbReference type="ChEBI" id="CHEBI:57692"/>
    </ligand>
</feature>
<dbReference type="SUPFAM" id="SSF63380">
    <property type="entry name" value="Riboflavin synthase domain-like"/>
    <property type="match status" value="1"/>
</dbReference>
<keyword evidence="10 11" id="KW-0411">Iron-sulfur</keyword>
<protein>
    <recommendedName>
        <fullName evidence="11">Dihydroorotate dehydrogenase B (NAD(+)), electron transfer subunit</fullName>
    </recommendedName>
    <alternativeName>
        <fullName evidence="11">Dihydroorotate oxidase B, electron transfer subunit</fullName>
    </alternativeName>
</protein>
<dbReference type="GO" id="GO:0009055">
    <property type="term" value="F:electron transfer activity"/>
    <property type="evidence" value="ECO:0007669"/>
    <property type="project" value="UniProtKB-UniRule"/>
</dbReference>
<comment type="cofactor">
    <cofactor evidence="11">
        <name>[2Fe-2S] cluster</name>
        <dbReference type="ChEBI" id="CHEBI:190135"/>
    </cofactor>
    <text evidence="11">Binds 1 [2Fe-2S] cluster per subunit.</text>
</comment>
<gene>
    <name evidence="11 15" type="primary">pyrK</name>
    <name evidence="15" type="ORF">EXIGUO9Y_30063</name>
</gene>
<feature type="binding site" evidence="11 13">
    <location>
        <position position="209"/>
    </location>
    <ligand>
        <name>[2Fe-2S] cluster</name>
        <dbReference type="ChEBI" id="CHEBI:190135"/>
    </ligand>
</feature>
<dbReference type="GO" id="GO:0044205">
    <property type="term" value="P:'de novo' UMP biosynthetic process"/>
    <property type="evidence" value="ECO:0007669"/>
    <property type="project" value="UniProtKB-UniRule"/>
</dbReference>
<evidence type="ECO:0000256" key="7">
    <source>
        <dbReference type="ARBA" id="ARBA00022975"/>
    </source>
</evidence>
<keyword evidence="9 11" id="KW-0408">Iron</keyword>
<dbReference type="PIRSF" id="PIRSF006816">
    <property type="entry name" value="Cyc3_hyd_g"/>
    <property type="match status" value="1"/>
</dbReference>
<evidence type="ECO:0000256" key="5">
    <source>
        <dbReference type="ARBA" id="ARBA00022723"/>
    </source>
</evidence>
<dbReference type="RefSeq" id="WP_029330891.1">
    <property type="nucleotide sequence ID" value="NZ_LR732308.1"/>
</dbReference>
<dbReference type="InterPro" id="IPR023455">
    <property type="entry name" value="Dihydroorotate_DHASE_ETsu"/>
</dbReference>
<evidence type="ECO:0000256" key="8">
    <source>
        <dbReference type="ARBA" id="ARBA00022982"/>
    </source>
</evidence>
<accession>A0A653ID35</accession>
<evidence type="ECO:0000256" key="9">
    <source>
        <dbReference type="ARBA" id="ARBA00023004"/>
    </source>
</evidence>
<evidence type="ECO:0000256" key="4">
    <source>
        <dbReference type="ARBA" id="ARBA00022714"/>
    </source>
</evidence>
<dbReference type="AlphaFoldDB" id="A0A653ID35"/>
<dbReference type="SUPFAM" id="SSF52343">
    <property type="entry name" value="Ferredoxin reductase-like, C-terminal NADP-linked domain"/>
    <property type="match status" value="1"/>
</dbReference>
<comment type="cofactor">
    <cofactor evidence="11 12">
        <name>FAD</name>
        <dbReference type="ChEBI" id="CHEBI:57692"/>
    </cofactor>
    <text evidence="11 12">Binds 1 FAD per subunit.</text>
</comment>
<feature type="binding site" evidence="11 13">
    <location>
        <position position="214"/>
    </location>
    <ligand>
        <name>[2Fe-2S] cluster</name>
        <dbReference type="ChEBI" id="CHEBI:190135"/>
    </ligand>
</feature>
<dbReference type="GO" id="GO:0051537">
    <property type="term" value="F:2 iron, 2 sulfur cluster binding"/>
    <property type="evidence" value="ECO:0007669"/>
    <property type="project" value="UniProtKB-KW"/>
</dbReference>
<dbReference type="GO" id="GO:0016491">
    <property type="term" value="F:oxidoreductase activity"/>
    <property type="evidence" value="ECO:0007669"/>
    <property type="project" value="UniProtKB-KW"/>
</dbReference>
<feature type="binding site" evidence="11 13">
    <location>
        <position position="230"/>
    </location>
    <ligand>
        <name>[2Fe-2S] cluster</name>
        <dbReference type="ChEBI" id="CHEBI:190135"/>
    </ligand>
</feature>
<dbReference type="InterPro" id="IPR017938">
    <property type="entry name" value="Riboflavin_synthase-like_b-brl"/>
</dbReference>
<evidence type="ECO:0000313" key="15">
    <source>
        <dbReference type="EMBL" id="VWX36830.1"/>
    </source>
</evidence>
<dbReference type="Gene3D" id="2.40.30.10">
    <property type="entry name" value="Translation factors"/>
    <property type="match status" value="1"/>
</dbReference>
<evidence type="ECO:0000256" key="2">
    <source>
        <dbReference type="ARBA" id="ARBA00022448"/>
    </source>
</evidence>
<comment type="function">
    <text evidence="11">Responsible for channeling the electrons from the oxidation of dihydroorotate from the FMN redox center in the PyrD type B subunit to the ultimate electron acceptor NAD(+).</text>
</comment>
<dbReference type="PROSITE" id="PS51384">
    <property type="entry name" value="FAD_FR"/>
    <property type="match status" value="1"/>
</dbReference>
<dbReference type="GO" id="GO:0050660">
    <property type="term" value="F:flavin adenine dinucleotide binding"/>
    <property type="evidence" value="ECO:0007669"/>
    <property type="project" value="InterPro"/>
</dbReference>
<dbReference type="CDD" id="cd06218">
    <property type="entry name" value="DHOD_e_trans"/>
    <property type="match status" value="1"/>
</dbReference>
<keyword evidence="16" id="KW-1185">Reference proteome</keyword>
<dbReference type="Gene3D" id="3.40.50.80">
    <property type="entry name" value="Nucleotide-binding domain of ferredoxin-NADP reductase (FNR) module"/>
    <property type="match status" value="1"/>
</dbReference>
<dbReference type="InterPro" id="IPR050353">
    <property type="entry name" value="PyrK_electron_transfer"/>
</dbReference>
<evidence type="ECO:0000256" key="1">
    <source>
        <dbReference type="ARBA" id="ARBA00006422"/>
    </source>
</evidence>
<dbReference type="InterPro" id="IPR037117">
    <property type="entry name" value="Dihydroorotate_DH_ele_sf"/>
</dbReference>
<sequence>MIELLTVVSTKKVAVGATELICRMPEVKKIEPGRFMHLRVGPLLRRPISIANVEGDLITFLFKEIGQGTKELASLRPGDFVDALGPLGNGFPVNLIEPTSRVVLVGGGIGVPPLYYTMRKLVERGVTCEAILGFDTAASVFYEEAFKKLGPTTITTVDGTAGVQGFVTAALTPERFDTLLACGPEPMLRSLQTVPIQDRFLSIENRMGCGIGACFACVCKTPDGNYVKTCSDGPVFRAEAVIL</sequence>
<keyword evidence="15" id="KW-0560">Oxidoreductase</keyword>
<dbReference type="InterPro" id="IPR019480">
    <property type="entry name" value="Dihydroorotate_DH_Fe-S-bd"/>
</dbReference>
<dbReference type="Pfam" id="PF10418">
    <property type="entry name" value="DHODB_Fe-S_bind"/>
    <property type="match status" value="1"/>
</dbReference>
<evidence type="ECO:0000256" key="6">
    <source>
        <dbReference type="ARBA" id="ARBA00022827"/>
    </source>
</evidence>
<reference evidence="15 16" key="1">
    <citation type="submission" date="2019-10" db="EMBL/GenBank/DDBJ databases">
        <authorList>
            <person name="Karimi E."/>
        </authorList>
    </citation>
    <scope>NUCLEOTIDE SEQUENCE [LARGE SCALE GENOMIC DNA]</scope>
    <source>
        <strain evidence="15">Exiguobacterium sp. 9Y</strain>
    </source>
</reference>
<dbReference type="Gene3D" id="2.10.240.10">
    <property type="entry name" value="Dihydroorotate dehydrogenase, electron transfer subunit"/>
    <property type="match status" value="1"/>
</dbReference>
<dbReference type="InterPro" id="IPR039261">
    <property type="entry name" value="FNR_nucleotide-bd"/>
</dbReference>
<keyword evidence="7 11" id="KW-0665">Pyrimidine biosynthesis</keyword>
<dbReference type="UniPathway" id="UPA00070">
    <property type="reaction ID" value="UER00945"/>
</dbReference>
<proteinExistence type="inferred from homology"/>
<evidence type="ECO:0000313" key="16">
    <source>
        <dbReference type="Proteomes" id="UP000439752"/>
    </source>
</evidence>
<comment type="caution">
    <text evidence="11">Lacks conserved residue(s) required for the propagation of feature annotation.</text>
</comment>
<feature type="binding site" evidence="11 12">
    <location>
        <begin position="46"/>
        <end position="49"/>
    </location>
    <ligand>
        <name>FAD</name>
        <dbReference type="ChEBI" id="CHEBI:57692"/>
    </ligand>
</feature>
<evidence type="ECO:0000256" key="12">
    <source>
        <dbReference type="PIRSR" id="PIRSR006816-1"/>
    </source>
</evidence>
<evidence type="ECO:0000259" key="14">
    <source>
        <dbReference type="PROSITE" id="PS51384"/>
    </source>
</evidence>
<comment type="cofactor">
    <cofactor evidence="13">
        <name>[2Fe-2S] cluster</name>
        <dbReference type="ChEBI" id="CHEBI:190135"/>
    </cofactor>
    <text evidence="13">Binds 1 [2Fe-2S] cluster per subunit.</text>
</comment>
<keyword evidence="2 11" id="KW-0813">Transport</keyword>
<organism evidence="15 16">
    <name type="scientific">Exiguobacterium oxidotolerans</name>
    <dbReference type="NCBI Taxonomy" id="223958"/>
    <lineage>
        <taxon>Bacteria</taxon>
        <taxon>Bacillati</taxon>
        <taxon>Bacillota</taxon>
        <taxon>Bacilli</taxon>
        <taxon>Bacillales</taxon>
        <taxon>Bacillales Family XII. Incertae Sedis</taxon>
        <taxon>Exiguobacterium</taxon>
    </lineage>
</organism>
<comment type="pathway">
    <text evidence="11">Pyrimidine metabolism; UMP biosynthesis via de novo pathway; orotate from (S)-dihydroorotate (NAD(+) route): step 1/1.</text>
</comment>
<dbReference type="PANTHER" id="PTHR43513:SF3">
    <property type="entry name" value="DIHYDROOROTATE DEHYDROGENASE B (NAD(+)), ELECTRON TRANSFER SUBUNIT-RELATED"/>
    <property type="match status" value="1"/>
</dbReference>
<feature type="domain" description="FAD-binding FR-type" evidence="14">
    <location>
        <begin position="1"/>
        <end position="93"/>
    </location>
</feature>
<comment type="similarity">
    <text evidence="1 11">Belongs to the PyrK family.</text>
</comment>
<dbReference type="PANTHER" id="PTHR43513">
    <property type="entry name" value="DIHYDROOROTATE DEHYDROGENASE B (NAD(+)), ELECTRON TRANSFER SUBUNIT"/>
    <property type="match status" value="1"/>
</dbReference>
<feature type="binding site" evidence="11 13">
    <location>
        <position position="217"/>
    </location>
    <ligand>
        <name>[2Fe-2S] cluster</name>
        <dbReference type="ChEBI" id="CHEBI:190135"/>
    </ligand>
</feature>
<name>A0A653ID35_9BACL</name>
<evidence type="ECO:0000256" key="3">
    <source>
        <dbReference type="ARBA" id="ARBA00022630"/>
    </source>
</evidence>
<keyword evidence="3 11" id="KW-0285">Flavoprotein</keyword>
<dbReference type="GO" id="GO:0046872">
    <property type="term" value="F:metal ion binding"/>
    <property type="evidence" value="ECO:0007669"/>
    <property type="project" value="UniProtKB-KW"/>
</dbReference>
<keyword evidence="5 11" id="KW-0479">Metal-binding</keyword>
<dbReference type="Proteomes" id="UP000439752">
    <property type="component" value="Unassembled WGS sequence"/>
</dbReference>
<evidence type="ECO:0000256" key="11">
    <source>
        <dbReference type="HAMAP-Rule" id="MF_01211"/>
    </source>
</evidence>
<dbReference type="HAMAP" id="MF_01211">
    <property type="entry name" value="DHODB_Fe_S_bind"/>
    <property type="match status" value="1"/>
</dbReference>
<evidence type="ECO:0000256" key="13">
    <source>
        <dbReference type="PIRSR" id="PIRSR006816-2"/>
    </source>
</evidence>